<comment type="caution">
    <text evidence="1">The sequence shown here is derived from an EMBL/GenBank/DDBJ whole genome shotgun (WGS) entry which is preliminary data.</text>
</comment>
<evidence type="ECO:0000313" key="2">
    <source>
        <dbReference type="Proteomes" id="UP000886595"/>
    </source>
</evidence>
<accession>A0A8X7U2Z1</accession>
<dbReference type="EMBL" id="JAAMPC010000014">
    <property type="protein sequence ID" value="KAG2264285.1"/>
    <property type="molecule type" value="Genomic_DNA"/>
</dbReference>
<gene>
    <name evidence="1" type="ORF">Bca52824_071364</name>
</gene>
<keyword evidence="2" id="KW-1185">Reference proteome</keyword>
<protein>
    <recommendedName>
        <fullName evidence="3">RNase H type-1 domain-containing protein</fullName>
    </recommendedName>
</protein>
<organism evidence="1 2">
    <name type="scientific">Brassica carinata</name>
    <name type="common">Ethiopian mustard</name>
    <name type="synonym">Abyssinian cabbage</name>
    <dbReference type="NCBI Taxonomy" id="52824"/>
    <lineage>
        <taxon>Eukaryota</taxon>
        <taxon>Viridiplantae</taxon>
        <taxon>Streptophyta</taxon>
        <taxon>Embryophyta</taxon>
        <taxon>Tracheophyta</taxon>
        <taxon>Spermatophyta</taxon>
        <taxon>Magnoliopsida</taxon>
        <taxon>eudicotyledons</taxon>
        <taxon>Gunneridae</taxon>
        <taxon>Pentapetalae</taxon>
        <taxon>rosids</taxon>
        <taxon>malvids</taxon>
        <taxon>Brassicales</taxon>
        <taxon>Brassicaceae</taxon>
        <taxon>Brassiceae</taxon>
        <taxon>Brassica</taxon>
    </lineage>
</organism>
<evidence type="ECO:0000313" key="1">
    <source>
        <dbReference type="EMBL" id="KAG2264285.1"/>
    </source>
</evidence>
<dbReference type="Proteomes" id="UP000886595">
    <property type="component" value="Unassembled WGS sequence"/>
</dbReference>
<dbReference type="AlphaFoldDB" id="A0A8X7U2Z1"/>
<dbReference type="OrthoDB" id="1026844at2759"/>
<evidence type="ECO:0008006" key="3">
    <source>
        <dbReference type="Google" id="ProtNLM"/>
    </source>
</evidence>
<reference evidence="1 2" key="1">
    <citation type="submission" date="2020-02" db="EMBL/GenBank/DDBJ databases">
        <authorList>
            <person name="Ma Q."/>
            <person name="Huang Y."/>
            <person name="Song X."/>
            <person name="Pei D."/>
        </authorList>
    </citation>
    <scope>NUCLEOTIDE SEQUENCE [LARGE SCALE GENOMIC DNA]</scope>
    <source>
        <strain evidence="1">Sxm20200214</strain>
        <tissue evidence="1">Leaf</tissue>
    </source>
</reference>
<name>A0A8X7U2Z1_BRACI</name>
<proteinExistence type="predicted"/>
<sequence>MRDLRQHQVSFESTSIEMRDILLNPQNFHHFHHLVSAITYNLQAIEGWSVHHANLECNSAAGTIAASVTTGRRYQSYVASNGPVWLHSLLSAEAIS</sequence>